<evidence type="ECO:0000256" key="6">
    <source>
        <dbReference type="SAM" id="MobiDB-lite"/>
    </source>
</evidence>
<feature type="compositionally biased region" description="Acidic residues" evidence="6">
    <location>
        <begin position="356"/>
        <end position="372"/>
    </location>
</feature>
<evidence type="ECO:0000313" key="8">
    <source>
        <dbReference type="Proteomes" id="UP001165082"/>
    </source>
</evidence>
<dbReference type="PANTHER" id="PTHR10527">
    <property type="entry name" value="IMPORTIN BETA"/>
    <property type="match status" value="1"/>
</dbReference>
<dbReference type="InterPro" id="IPR016024">
    <property type="entry name" value="ARM-type_fold"/>
</dbReference>
<sequence>MASPAIDPQVLLAVSAVSDVTNYSAHKAALQALDSSICQSNESYSYFILNFIRIASSHSHSPDPRAQQSAVTSLYLFKNKLSRPPLIVSTSKHAELVKESHEEIKANLIGLLTSQNSLISNGASTSISTLVSEFKTFPLLHWPTLLQTLSAMLSTTSPATLTPSLKCILKISTDDPALLDSPALNHPLNTILPILTTYLSHPDPSITKLSLDIISVYVPPFPSSMASNMNSILAALSSIASHPSPGVRKRVCSILGSLTVHRPTYVKGRLPGVAEFMVGRMEDDDRDVRMKATEFWMNLLNPEGYGSRESDVGEVGVEVWVKQGCMGRVVKTLLGNAVYTEEEREGILERNREEDEGRNDEDEEEGFDDGEDGSWSLRKASAQTLDFAAAVSDPSALLSILLPELQSGLGSADPWVREAAILSLGAVGGDTAAGRAMEEHLPQLYPFLCAQLSADLPQLAAVSAWAMSRYVGWVVYMEESGRSPGILREHVGRLVEAGKGESGKVRNAVVGSMAAAVEVAGERHITPMLGEMYPVLSKCLTVYQGRARIGLYDLLGCICDTCGPTCGSNGLGELWVPNVMSRWRALHDQALKEGGQTDERRAEIRGELLRLLECAACAAAGMGAAFAQWGGEALALCVEGCQANILRVVTLNETEEDRGEEDDDVDSDVIVCCLDVVDGMVEGMGHNFEQLLASARQEVRERLLPLLQQCTVFDVSGVRMSALAVVGDLCKHSPRVIEPGLPNFIKCMIINMNGRRWVKVVNNALWGFGELCLRCKGQPEPLLPFRDKILQAIVPLLMSQQAGIEENAAACMGRLAMVDGAGFGMETVMGGKMDVWFNGIGSIYDRGEKTDALRGCLACVRAHPHLVMEEGTRRSAVSGLLMMVASFHVRVEEGGEFRQLEFDDLHNACYSFQPWPADLGEELRAEVGGIVQDIGRGLGAEAGVVIKALPKNVKRLLKDEWSVNV</sequence>
<protein>
    <submittedName>
        <fullName evidence="7">Uncharacterized protein</fullName>
    </submittedName>
</protein>
<keyword evidence="8" id="KW-1185">Reference proteome</keyword>
<keyword evidence="3" id="KW-0963">Cytoplasm</keyword>
<keyword evidence="2" id="KW-0813">Transport</keyword>
<gene>
    <name evidence="7" type="ORF">TrRE_jg2928</name>
</gene>
<dbReference type="OrthoDB" id="951172at2759"/>
<dbReference type="Proteomes" id="UP001165082">
    <property type="component" value="Unassembled WGS sequence"/>
</dbReference>
<accession>A0A9W7DSI6</accession>
<feature type="region of interest" description="Disordered" evidence="6">
    <location>
        <begin position="344"/>
        <end position="375"/>
    </location>
</feature>
<evidence type="ECO:0000256" key="5">
    <source>
        <dbReference type="ARBA" id="ARBA00022927"/>
    </source>
</evidence>
<dbReference type="InterPro" id="IPR011989">
    <property type="entry name" value="ARM-like"/>
</dbReference>
<comment type="subcellular location">
    <subcellularLocation>
        <location evidence="1">Cytoplasm</location>
    </subcellularLocation>
</comment>
<dbReference type="AlphaFoldDB" id="A0A9W7DSI6"/>
<keyword evidence="4" id="KW-0677">Repeat</keyword>
<evidence type="ECO:0000256" key="1">
    <source>
        <dbReference type="ARBA" id="ARBA00004496"/>
    </source>
</evidence>
<feature type="compositionally biased region" description="Basic and acidic residues" evidence="6">
    <location>
        <begin position="345"/>
        <end position="355"/>
    </location>
</feature>
<organism evidence="7 8">
    <name type="scientific">Triparma retinervis</name>
    <dbReference type="NCBI Taxonomy" id="2557542"/>
    <lineage>
        <taxon>Eukaryota</taxon>
        <taxon>Sar</taxon>
        <taxon>Stramenopiles</taxon>
        <taxon>Ochrophyta</taxon>
        <taxon>Bolidophyceae</taxon>
        <taxon>Parmales</taxon>
        <taxon>Triparmaceae</taxon>
        <taxon>Triparma</taxon>
    </lineage>
</organism>
<name>A0A9W7DSI6_9STRA</name>
<evidence type="ECO:0000313" key="7">
    <source>
        <dbReference type="EMBL" id="GMH53523.1"/>
    </source>
</evidence>
<evidence type="ECO:0000256" key="3">
    <source>
        <dbReference type="ARBA" id="ARBA00022490"/>
    </source>
</evidence>
<keyword evidence="5" id="KW-0653">Protein transport</keyword>
<reference evidence="7" key="1">
    <citation type="submission" date="2022-07" db="EMBL/GenBank/DDBJ databases">
        <title>Genome analysis of Parmales, a sister group of diatoms, reveals the evolutionary specialization of diatoms from phago-mixotrophs to photoautotrophs.</title>
        <authorList>
            <person name="Ban H."/>
            <person name="Sato S."/>
            <person name="Yoshikawa S."/>
            <person name="Kazumasa Y."/>
            <person name="Nakamura Y."/>
            <person name="Ichinomiya M."/>
            <person name="Saitoh K."/>
            <person name="Sato N."/>
            <person name="Blanc-Mathieu R."/>
            <person name="Endo H."/>
            <person name="Kuwata A."/>
            <person name="Ogata H."/>
        </authorList>
    </citation>
    <scope>NUCLEOTIDE SEQUENCE</scope>
</reference>
<dbReference type="GO" id="GO:0005737">
    <property type="term" value="C:cytoplasm"/>
    <property type="evidence" value="ECO:0007669"/>
    <property type="project" value="UniProtKB-SubCell"/>
</dbReference>
<dbReference type="EMBL" id="BRXZ01002060">
    <property type="protein sequence ID" value="GMH53523.1"/>
    <property type="molecule type" value="Genomic_DNA"/>
</dbReference>
<evidence type="ECO:0000256" key="2">
    <source>
        <dbReference type="ARBA" id="ARBA00022448"/>
    </source>
</evidence>
<dbReference type="SUPFAM" id="SSF48371">
    <property type="entry name" value="ARM repeat"/>
    <property type="match status" value="1"/>
</dbReference>
<dbReference type="GO" id="GO:0006606">
    <property type="term" value="P:protein import into nucleus"/>
    <property type="evidence" value="ECO:0007669"/>
    <property type="project" value="InterPro"/>
</dbReference>
<comment type="caution">
    <text evidence="7">The sequence shown here is derived from an EMBL/GenBank/DDBJ whole genome shotgun (WGS) entry which is preliminary data.</text>
</comment>
<evidence type="ECO:0000256" key="4">
    <source>
        <dbReference type="ARBA" id="ARBA00022737"/>
    </source>
</evidence>
<proteinExistence type="predicted"/>
<dbReference type="InterPro" id="IPR040122">
    <property type="entry name" value="Importin_beta"/>
</dbReference>
<dbReference type="Gene3D" id="1.25.10.10">
    <property type="entry name" value="Leucine-rich Repeat Variant"/>
    <property type="match status" value="1"/>
</dbReference>